<name>A0A0L8HKH1_OCTBM</name>
<dbReference type="EMBL" id="KQ418010">
    <property type="protein sequence ID" value="KOF89290.1"/>
    <property type="molecule type" value="Genomic_DNA"/>
</dbReference>
<dbReference type="Pfam" id="PF15753">
    <property type="entry name" value="BLOC1S3"/>
    <property type="match status" value="1"/>
</dbReference>
<dbReference type="PANTHER" id="PTHR31974">
    <property type="entry name" value="BIOGENESIS OF LYSOSOME-RELATED ORGANELLES COMPLEX 1 SUBUNIT 3"/>
    <property type="match status" value="1"/>
</dbReference>
<reference evidence="3" key="1">
    <citation type="submission" date="2015-07" db="EMBL/GenBank/DDBJ databases">
        <title>MeaNS - Measles Nucleotide Surveillance Program.</title>
        <authorList>
            <person name="Tran T."/>
            <person name="Druce J."/>
        </authorList>
    </citation>
    <scope>NUCLEOTIDE SEQUENCE</scope>
    <source>
        <strain evidence="3">UCB-OBI-ISO-001</strain>
        <tissue evidence="3">Gonad</tissue>
    </source>
</reference>
<dbReference type="PANTHER" id="PTHR31974:SF2">
    <property type="entry name" value="BIOGENESIS OF LYSOSOME-RELATED ORGANELLES COMPLEX 1 SUBUNIT 3"/>
    <property type="match status" value="1"/>
</dbReference>
<dbReference type="AlphaFoldDB" id="A0A0L8HKH1"/>
<comment type="similarity">
    <text evidence="1">Belongs to the BLOC1S3 family.</text>
</comment>
<proteinExistence type="inferred from homology"/>
<evidence type="ECO:0000256" key="2">
    <source>
        <dbReference type="ARBA" id="ARBA00019581"/>
    </source>
</evidence>
<dbReference type="OrthoDB" id="5984572at2759"/>
<gene>
    <name evidence="3" type="ORF">OCBIM_22013317mg</name>
</gene>
<protein>
    <recommendedName>
        <fullName evidence="2">Biogenesis of lysosome-related organelles complex 1 subunit 3</fullName>
    </recommendedName>
</protein>
<evidence type="ECO:0000313" key="3">
    <source>
        <dbReference type="EMBL" id="KOF89290.1"/>
    </source>
</evidence>
<dbReference type="InterPro" id="IPR017245">
    <property type="entry name" value="BLOC-1_complex_su-3"/>
</dbReference>
<evidence type="ECO:0000256" key="1">
    <source>
        <dbReference type="ARBA" id="ARBA00008942"/>
    </source>
</evidence>
<organism evidence="3">
    <name type="scientific">Octopus bimaculoides</name>
    <name type="common">California two-spotted octopus</name>
    <dbReference type="NCBI Taxonomy" id="37653"/>
    <lineage>
        <taxon>Eukaryota</taxon>
        <taxon>Metazoa</taxon>
        <taxon>Spiralia</taxon>
        <taxon>Lophotrochozoa</taxon>
        <taxon>Mollusca</taxon>
        <taxon>Cephalopoda</taxon>
        <taxon>Coleoidea</taxon>
        <taxon>Octopodiformes</taxon>
        <taxon>Octopoda</taxon>
        <taxon>Incirrata</taxon>
        <taxon>Octopodidae</taxon>
        <taxon>Octopus</taxon>
    </lineage>
</organism>
<dbReference type="STRING" id="37653.A0A0L8HKH1"/>
<sequence>MQFMVSDYIGSKLPNLQGIVVAGEASESDEEINTSELNHSMPTLRIDKAIPSSDNASSGNTFSAFHQQGQILQPKYNSLLHTKLRDRNIAFSRHLREALKHIYVSSTKNLITNSQNLFKTQAAIQDVSHNMRLLTNDLFRIQDKIDIITSCNILPEIKLPN</sequence>
<dbReference type="GO" id="GO:0031083">
    <property type="term" value="C:BLOC-1 complex"/>
    <property type="evidence" value="ECO:0007669"/>
    <property type="project" value="TreeGrafter"/>
</dbReference>
<accession>A0A0L8HKH1</accession>